<evidence type="ECO:0000313" key="4">
    <source>
        <dbReference type="Proteomes" id="UP000321947"/>
    </source>
</evidence>
<evidence type="ECO:0000313" key="1">
    <source>
        <dbReference type="EMBL" id="KAA0068205.1"/>
    </source>
</evidence>
<comment type="caution">
    <text evidence="2">The sequence shown here is derived from an EMBL/GenBank/DDBJ whole genome shotgun (WGS) entry which is preliminary data.</text>
</comment>
<dbReference type="AlphaFoldDB" id="A0A5D3DC31"/>
<dbReference type="Proteomes" id="UP000321393">
    <property type="component" value="Unassembled WGS sequence"/>
</dbReference>
<evidence type="ECO:0000313" key="2">
    <source>
        <dbReference type="EMBL" id="TYK21125.1"/>
    </source>
</evidence>
<proteinExistence type="predicted"/>
<protein>
    <submittedName>
        <fullName evidence="2">Uncharacterized protein</fullName>
    </submittedName>
</protein>
<evidence type="ECO:0000313" key="3">
    <source>
        <dbReference type="Proteomes" id="UP000321393"/>
    </source>
</evidence>
<dbReference type="Proteomes" id="UP000321947">
    <property type="component" value="Unassembled WGS sequence"/>
</dbReference>
<gene>
    <name evidence="2" type="ORF">E5676_scaffold392G001050</name>
    <name evidence="1" type="ORF">E6C27_scaffold238G001910</name>
</gene>
<name>A0A5D3DC31_CUCMM</name>
<dbReference type="EMBL" id="SSTD01005932">
    <property type="protein sequence ID" value="TYK21125.1"/>
    <property type="molecule type" value="Genomic_DNA"/>
</dbReference>
<organism evidence="2 4">
    <name type="scientific">Cucumis melo var. makuwa</name>
    <name type="common">Oriental melon</name>
    <dbReference type="NCBI Taxonomy" id="1194695"/>
    <lineage>
        <taxon>Eukaryota</taxon>
        <taxon>Viridiplantae</taxon>
        <taxon>Streptophyta</taxon>
        <taxon>Embryophyta</taxon>
        <taxon>Tracheophyta</taxon>
        <taxon>Spermatophyta</taxon>
        <taxon>Magnoliopsida</taxon>
        <taxon>eudicotyledons</taxon>
        <taxon>Gunneridae</taxon>
        <taxon>Pentapetalae</taxon>
        <taxon>rosids</taxon>
        <taxon>fabids</taxon>
        <taxon>Cucurbitales</taxon>
        <taxon>Cucurbitaceae</taxon>
        <taxon>Benincaseae</taxon>
        <taxon>Cucumis</taxon>
    </lineage>
</organism>
<accession>A0A5D3DC31</accession>
<dbReference type="EMBL" id="SSTE01000109">
    <property type="protein sequence ID" value="KAA0068205.1"/>
    <property type="molecule type" value="Genomic_DNA"/>
</dbReference>
<reference evidence="3 4" key="1">
    <citation type="submission" date="2019-08" db="EMBL/GenBank/DDBJ databases">
        <title>Draft genome sequences of two oriental melons (Cucumis melo L. var makuwa).</title>
        <authorList>
            <person name="Kwon S.-Y."/>
        </authorList>
    </citation>
    <scope>NUCLEOTIDE SEQUENCE [LARGE SCALE GENOMIC DNA]</scope>
    <source>
        <strain evidence="4">cv. Chang Bougi</strain>
        <strain evidence="3">cv. SW 3</strain>
        <tissue evidence="2">Leaf</tissue>
    </source>
</reference>
<sequence length="54" mass="6136">MTRLPTQYAYHFEDKIEWGAGNIITGDGIHFILNLGVTTHPKRYFLQPDEGCVA</sequence>